<dbReference type="PANTHER" id="PTHR43877:SF2">
    <property type="entry name" value="AMINOALKYLPHOSPHONATE N-ACETYLTRANSFERASE-RELATED"/>
    <property type="match status" value="1"/>
</dbReference>
<dbReference type="InterPro" id="IPR050832">
    <property type="entry name" value="Bact_Acetyltransf"/>
</dbReference>
<dbReference type="Gene3D" id="3.40.630.30">
    <property type="match status" value="1"/>
</dbReference>
<dbReference type="CDD" id="cd04301">
    <property type="entry name" value="NAT_SF"/>
    <property type="match status" value="1"/>
</dbReference>
<keyword evidence="1 5" id="KW-0808">Transferase</keyword>
<evidence type="ECO:0000313" key="6">
    <source>
        <dbReference type="Proteomes" id="UP000316096"/>
    </source>
</evidence>
<comment type="caution">
    <text evidence="5">The sequence shown here is derived from an EMBL/GenBank/DDBJ whole genome shotgun (WGS) entry which is preliminary data.</text>
</comment>
<keyword evidence="2" id="KW-0012">Acyltransferase</keyword>
<evidence type="ECO:0000259" key="4">
    <source>
        <dbReference type="PROSITE" id="PS51186"/>
    </source>
</evidence>
<dbReference type="Proteomes" id="UP000316096">
    <property type="component" value="Unassembled WGS sequence"/>
</dbReference>
<dbReference type="GO" id="GO:0016747">
    <property type="term" value="F:acyltransferase activity, transferring groups other than amino-acyl groups"/>
    <property type="evidence" value="ECO:0007669"/>
    <property type="project" value="InterPro"/>
</dbReference>
<protein>
    <submittedName>
        <fullName evidence="5">Acetyltransferase (GNAT) family protein</fullName>
    </submittedName>
</protein>
<proteinExistence type="predicted"/>
<dbReference type="EMBL" id="VFOZ01000001">
    <property type="protein sequence ID" value="TQL95541.1"/>
    <property type="molecule type" value="Genomic_DNA"/>
</dbReference>
<feature type="region of interest" description="Disordered" evidence="3">
    <location>
        <begin position="1"/>
        <end position="21"/>
    </location>
</feature>
<dbReference type="InterPro" id="IPR000182">
    <property type="entry name" value="GNAT_dom"/>
</dbReference>
<dbReference type="SUPFAM" id="SSF55729">
    <property type="entry name" value="Acyl-CoA N-acyltransferases (Nat)"/>
    <property type="match status" value="1"/>
</dbReference>
<dbReference type="PROSITE" id="PS51186">
    <property type="entry name" value="GNAT"/>
    <property type="match status" value="1"/>
</dbReference>
<feature type="compositionally biased region" description="Pro residues" evidence="3">
    <location>
        <begin position="10"/>
        <end position="20"/>
    </location>
</feature>
<evidence type="ECO:0000256" key="3">
    <source>
        <dbReference type="SAM" id="MobiDB-lite"/>
    </source>
</evidence>
<dbReference type="Pfam" id="PF00583">
    <property type="entry name" value="Acetyltransf_1"/>
    <property type="match status" value="1"/>
</dbReference>
<dbReference type="PANTHER" id="PTHR43877">
    <property type="entry name" value="AMINOALKYLPHOSPHONATE N-ACETYLTRANSFERASE-RELATED-RELATED"/>
    <property type="match status" value="1"/>
</dbReference>
<dbReference type="AlphaFoldDB" id="A0A543CEM8"/>
<reference evidence="5 6" key="1">
    <citation type="submission" date="2019-06" db="EMBL/GenBank/DDBJ databases">
        <title>Sequencing the genomes of 1000 actinobacteria strains.</title>
        <authorList>
            <person name="Klenk H.-P."/>
        </authorList>
    </citation>
    <scope>NUCLEOTIDE SEQUENCE [LARGE SCALE GENOMIC DNA]</scope>
    <source>
        <strain evidence="5 6">DSM 102200</strain>
    </source>
</reference>
<evidence type="ECO:0000256" key="1">
    <source>
        <dbReference type="ARBA" id="ARBA00022679"/>
    </source>
</evidence>
<evidence type="ECO:0000256" key="2">
    <source>
        <dbReference type="ARBA" id="ARBA00023315"/>
    </source>
</evidence>
<keyword evidence="6" id="KW-1185">Reference proteome</keyword>
<name>A0A543CEM8_9ACTN</name>
<dbReference type="InterPro" id="IPR016181">
    <property type="entry name" value="Acyl_CoA_acyltransferase"/>
</dbReference>
<gene>
    <name evidence="5" type="ORF">FB559_1044</name>
</gene>
<sequence length="183" mass="20064">MSEETRSEPAEPPYSPPPAPSADIEIRIARQDELIRVGELTAAIYVAAGYISPNSTYITRLRDAASRAREAELLVAMHDGETAGTVTYCPHGSAWAQLTVPGEAEFRMLAVVPAVRGLGIGETLVRHCVARAREDGCVTLRLSTEPMMHAAHRIYRRLGFARTPERDWQPQPGVELLTYALAL</sequence>
<evidence type="ECO:0000313" key="5">
    <source>
        <dbReference type="EMBL" id="TQL95541.1"/>
    </source>
</evidence>
<organism evidence="5 6">
    <name type="scientific">Actinoallomurus bryophytorum</name>
    <dbReference type="NCBI Taxonomy" id="1490222"/>
    <lineage>
        <taxon>Bacteria</taxon>
        <taxon>Bacillati</taxon>
        <taxon>Actinomycetota</taxon>
        <taxon>Actinomycetes</taxon>
        <taxon>Streptosporangiales</taxon>
        <taxon>Thermomonosporaceae</taxon>
        <taxon>Actinoallomurus</taxon>
    </lineage>
</organism>
<accession>A0A543CEM8</accession>
<dbReference type="RefSeq" id="WP_221639890.1">
    <property type="nucleotide sequence ID" value="NZ_VFOZ01000001.1"/>
</dbReference>
<feature type="domain" description="N-acetyltransferase" evidence="4">
    <location>
        <begin position="24"/>
        <end position="183"/>
    </location>
</feature>